<keyword evidence="2" id="KW-1185">Reference proteome</keyword>
<comment type="caution">
    <text evidence="1">The sequence shown here is derived from an EMBL/GenBank/DDBJ whole genome shotgun (WGS) entry which is preliminary data.</text>
</comment>
<dbReference type="RefSeq" id="WP_339588134.1">
    <property type="nucleotide sequence ID" value="NZ_JBBHJZ010000003.1"/>
</dbReference>
<evidence type="ECO:0008006" key="3">
    <source>
        <dbReference type="Google" id="ProtNLM"/>
    </source>
</evidence>
<sequence length="180" mass="18126">MAIVLVLTGGTAVSAQAHDHGEAPVAPASAVKAADLQCRVQAPLPGELAAWARPIVLEAGVAAQIAPGLAIGQAANLTLKSTPQVRYALRPEKPGGSASFGGLIALNVAEGGTYRVAISSGAWIDLVQGGKAVTSIAHGHGPDCSGVRKMVDFPLTPGNYTLQLGANGAPQMTVLVVRLP</sequence>
<organism evidence="1 2">
    <name type="scientific">Novosphingobium anseongense</name>
    <dbReference type="NCBI Taxonomy" id="3133436"/>
    <lineage>
        <taxon>Bacteria</taxon>
        <taxon>Pseudomonadati</taxon>
        <taxon>Pseudomonadota</taxon>
        <taxon>Alphaproteobacteria</taxon>
        <taxon>Sphingomonadales</taxon>
        <taxon>Sphingomonadaceae</taxon>
        <taxon>Novosphingobium</taxon>
    </lineage>
</organism>
<proteinExistence type="predicted"/>
<name>A0ABU8RYQ1_9SPHN</name>
<dbReference type="Proteomes" id="UP001361239">
    <property type="component" value="Unassembled WGS sequence"/>
</dbReference>
<gene>
    <name evidence="1" type="ORF">WG901_16205</name>
</gene>
<reference evidence="1 2" key="1">
    <citation type="submission" date="2024-03" db="EMBL/GenBank/DDBJ databases">
        <authorList>
            <person name="Jo J.-H."/>
        </authorList>
    </citation>
    <scope>NUCLEOTIDE SEQUENCE [LARGE SCALE GENOMIC DNA]</scope>
    <source>
        <strain evidence="1 2">PS1R-30</strain>
    </source>
</reference>
<accession>A0ABU8RYQ1</accession>
<protein>
    <recommendedName>
        <fullName evidence="3">Homogentisate 1,2-dioxygenase</fullName>
    </recommendedName>
</protein>
<evidence type="ECO:0000313" key="2">
    <source>
        <dbReference type="Proteomes" id="UP001361239"/>
    </source>
</evidence>
<evidence type="ECO:0000313" key="1">
    <source>
        <dbReference type="EMBL" id="MEJ5978197.1"/>
    </source>
</evidence>
<dbReference type="EMBL" id="JBBHJZ010000003">
    <property type="protein sequence ID" value="MEJ5978197.1"/>
    <property type="molecule type" value="Genomic_DNA"/>
</dbReference>